<keyword evidence="3" id="KW-0309">Germination</keyword>
<reference evidence="11 12" key="1">
    <citation type="journal article" date="2018" name="J. Microbiol.">
        <title>Bacillus spongiae sp. nov., isolated from sponge of Jeju Island.</title>
        <authorList>
            <person name="Lee G.E."/>
            <person name="Im W.T."/>
            <person name="Park J.S."/>
        </authorList>
    </citation>
    <scope>NUCLEOTIDE SEQUENCE [LARGE SCALE GENOMIC DNA]</scope>
    <source>
        <strain evidence="11 12">135PIL107-10</strain>
    </source>
</reference>
<feature type="domain" description="Spore germination GerAC-like C-terminal" evidence="9">
    <location>
        <begin position="197"/>
        <end position="361"/>
    </location>
</feature>
<protein>
    <submittedName>
        <fullName evidence="11">Ger(X)C family spore germination protein</fullName>
    </submittedName>
</protein>
<keyword evidence="5" id="KW-0472">Membrane</keyword>
<evidence type="ECO:0000256" key="2">
    <source>
        <dbReference type="ARBA" id="ARBA00007886"/>
    </source>
</evidence>
<organism evidence="11 12">
    <name type="scientific">Bacillus spongiae</name>
    <dbReference type="NCBI Taxonomy" id="2683610"/>
    <lineage>
        <taxon>Bacteria</taxon>
        <taxon>Bacillati</taxon>
        <taxon>Bacillota</taxon>
        <taxon>Bacilli</taxon>
        <taxon>Bacillales</taxon>
        <taxon>Bacillaceae</taxon>
        <taxon>Bacillus</taxon>
    </lineage>
</organism>
<gene>
    <name evidence="11" type="ORF">WAK64_10410</name>
</gene>
<accession>A0ABU8HE63</accession>
<dbReference type="Pfam" id="PF25198">
    <property type="entry name" value="Spore_GerAC_N"/>
    <property type="match status" value="1"/>
</dbReference>
<dbReference type="EMBL" id="JBBAXC010000007">
    <property type="protein sequence ID" value="MEI5907469.1"/>
    <property type="molecule type" value="Genomic_DNA"/>
</dbReference>
<proteinExistence type="inferred from homology"/>
<evidence type="ECO:0000256" key="3">
    <source>
        <dbReference type="ARBA" id="ARBA00022544"/>
    </source>
</evidence>
<dbReference type="PROSITE" id="PS51257">
    <property type="entry name" value="PROKAR_LIPOPROTEIN"/>
    <property type="match status" value="1"/>
</dbReference>
<evidence type="ECO:0000256" key="1">
    <source>
        <dbReference type="ARBA" id="ARBA00004635"/>
    </source>
</evidence>
<evidence type="ECO:0000259" key="9">
    <source>
        <dbReference type="Pfam" id="PF05504"/>
    </source>
</evidence>
<dbReference type="InterPro" id="IPR008844">
    <property type="entry name" value="Spore_GerAC-like"/>
</dbReference>
<dbReference type="NCBIfam" id="TIGR02887">
    <property type="entry name" value="spore_ger_x_C"/>
    <property type="match status" value="1"/>
</dbReference>
<dbReference type="Proteomes" id="UP001312865">
    <property type="component" value="Unassembled WGS sequence"/>
</dbReference>
<comment type="subcellular location">
    <subcellularLocation>
        <location evidence="1">Membrane</location>
        <topology evidence="1">Lipid-anchor</topology>
    </subcellularLocation>
</comment>
<evidence type="ECO:0000313" key="12">
    <source>
        <dbReference type="Proteomes" id="UP001312865"/>
    </source>
</evidence>
<dbReference type="Pfam" id="PF05504">
    <property type="entry name" value="Spore_GerAC"/>
    <property type="match status" value="1"/>
</dbReference>
<evidence type="ECO:0000256" key="5">
    <source>
        <dbReference type="ARBA" id="ARBA00023136"/>
    </source>
</evidence>
<feature type="signal peptide" evidence="8">
    <location>
        <begin position="1"/>
        <end position="16"/>
    </location>
</feature>
<keyword evidence="4 8" id="KW-0732">Signal</keyword>
<feature type="chain" id="PRO_5046945767" evidence="8">
    <location>
        <begin position="17"/>
        <end position="365"/>
    </location>
</feature>
<comment type="caution">
    <text evidence="11">The sequence shown here is derived from an EMBL/GenBank/DDBJ whole genome shotgun (WGS) entry which is preliminary data.</text>
</comment>
<dbReference type="Gene3D" id="3.30.300.210">
    <property type="entry name" value="Nutrient germinant receptor protein C, domain 3"/>
    <property type="match status" value="1"/>
</dbReference>
<keyword evidence="12" id="KW-1185">Reference proteome</keyword>
<keyword evidence="6" id="KW-0564">Palmitate</keyword>
<dbReference type="InterPro" id="IPR046953">
    <property type="entry name" value="Spore_GerAC-like_C"/>
</dbReference>
<evidence type="ECO:0000256" key="7">
    <source>
        <dbReference type="ARBA" id="ARBA00023288"/>
    </source>
</evidence>
<evidence type="ECO:0000256" key="8">
    <source>
        <dbReference type="SAM" id="SignalP"/>
    </source>
</evidence>
<feature type="domain" description="Spore germination protein N-terminal" evidence="10">
    <location>
        <begin position="24"/>
        <end position="187"/>
    </location>
</feature>
<comment type="similarity">
    <text evidence="2">Belongs to the GerABKC lipoprotein family.</text>
</comment>
<evidence type="ECO:0000256" key="6">
    <source>
        <dbReference type="ARBA" id="ARBA00023139"/>
    </source>
</evidence>
<dbReference type="InterPro" id="IPR038501">
    <property type="entry name" value="Spore_GerAC_C_sf"/>
</dbReference>
<dbReference type="PANTHER" id="PTHR35789:SF1">
    <property type="entry name" value="SPORE GERMINATION PROTEIN B3"/>
    <property type="match status" value="1"/>
</dbReference>
<dbReference type="InterPro" id="IPR057336">
    <property type="entry name" value="GerAC_N"/>
</dbReference>
<keyword evidence="7" id="KW-0449">Lipoprotein</keyword>
<dbReference type="PANTHER" id="PTHR35789">
    <property type="entry name" value="SPORE GERMINATION PROTEIN B3"/>
    <property type="match status" value="1"/>
</dbReference>
<evidence type="ECO:0000256" key="4">
    <source>
        <dbReference type="ARBA" id="ARBA00022729"/>
    </source>
</evidence>
<name>A0ABU8HE63_9BACI</name>
<evidence type="ECO:0000259" key="10">
    <source>
        <dbReference type="Pfam" id="PF25198"/>
    </source>
</evidence>
<sequence>MLKLLLLLLSSTLLLSGCYNNYGIDDLAMINALGFDLSEEEENYLNITAVYPHAMEDELVYEILQATGNSTKDVAIEIMGQTSLEIVNGQLEIMLFGEELAEQGIFPILETSLRDPSFGSRVVLAVAEESAKGILETKLEGQPNIGLYLEDMMEKFDKTFIFPSVNVFQFTRSYYDDGIDPFLPIIENIDKHLSFKGFALFNEDKLVTMLPKERAVFLFFLSENFRKGLLDIDLKKGDPSQHIHLAYVQNNHKVKVKRKEDNSFSIDISIDFTGSLEEYTGDLKIEIPADQKKLEETIEEFVNEETKNLVAFLQENNVDNIGLGQYVRSHLSYEEWTKLNWDEVYPEIEVSIRSNVQLGNLGKSY</sequence>
<evidence type="ECO:0000313" key="11">
    <source>
        <dbReference type="EMBL" id="MEI5907469.1"/>
    </source>
</evidence>
<dbReference type="RefSeq" id="WP_336586905.1">
    <property type="nucleotide sequence ID" value="NZ_JBBAXC010000007.1"/>
</dbReference>